<gene>
    <name evidence="2" type="ORF">HEB94_006084</name>
</gene>
<protein>
    <submittedName>
        <fullName evidence="2">Uncharacterized protein</fullName>
    </submittedName>
</protein>
<reference evidence="2" key="1">
    <citation type="submission" date="2020-10" db="EMBL/GenBank/DDBJ databases">
        <title>Sequencing the genomes of 1000 actinobacteria strains.</title>
        <authorList>
            <person name="Klenk H.-P."/>
        </authorList>
    </citation>
    <scope>NUCLEOTIDE SEQUENCE</scope>
    <source>
        <strain evidence="2">DSM 45354</strain>
    </source>
</reference>
<name>A0A927MZ54_9ACTN</name>
<evidence type="ECO:0000313" key="2">
    <source>
        <dbReference type="EMBL" id="MBE1609236.1"/>
    </source>
</evidence>
<keyword evidence="1" id="KW-1133">Transmembrane helix</keyword>
<evidence type="ECO:0000256" key="1">
    <source>
        <dbReference type="SAM" id="Phobius"/>
    </source>
</evidence>
<accession>A0A927MZ54</accession>
<dbReference type="EMBL" id="JADBEM010000001">
    <property type="protein sequence ID" value="MBE1609236.1"/>
    <property type="molecule type" value="Genomic_DNA"/>
</dbReference>
<keyword evidence="1" id="KW-0472">Membrane</keyword>
<dbReference type="Proteomes" id="UP000638648">
    <property type="component" value="Unassembled WGS sequence"/>
</dbReference>
<keyword evidence="3" id="KW-1185">Reference proteome</keyword>
<evidence type="ECO:0000313" key="3">
    <source>
        <dbReference type="Proteomes" id="UP000638648"/>
    </source>
</evidence>
<keyword evidence="1" id="KW-0812">Transmembrane</keyword>
<organism evidence="2 3">
    <name type="scientific">Actinopolymorpha pittospori</name>
    <dbReference type="NCBI Taxonomy" id="648752"/>
    <lineage>
        <taxon>Bacteria</taxon>
        <taxon>Bacillati</taxon>
        <taxon>Actinomycetota</taxon>
        <taxon>Actinomycetes</taxon>
        <taxon>Propionibacteriales</taxon>
        <taxon>Actinopolymorphaceae</taxon>
        <taxon>Actinopolymorpha</taxon>
    </lineage>
</organism>
<dbReference type="RefSeq" id="WP_192752846.1">
    <property type="nucleotide sequence ID" value="NZ_BAABJL010000142.1"/>
</dbReference>
<dbReference type="AlphaFoldDB" id="A0A927MZ54"/>
<comment type="caution">
    <text evidence="2">The sequence shown here is derived from an EMBL/GenBank/DDBJ whole genome shotgun (WGS) entry which is preliminary data.</text>
</comment>
<feature type="transmembrane region" description="Helical" evidence="1">
    <location>
        <begin position="31"/>
        <end position="58"/>
    </location>
</feature>
<sequence>MREPTASARGARAGFATEDVRRASALAGSAAAMFGILAALCWVWTITSLAGVGAAASWLVPTGFAVVLTAATAAFASLWWILSGLFRPTRSARRRG</sequence>
<proteinExistence type="predicted"/>
<feature type="transmembrane region" description="Helical" evidence="1">
    <location>
        <begin position="64"/>
        <end position="86"/>
    </location>
</feature>